<proteinExistence type="predicted"/>
<reference evidence="1 2" key="1">
    <citation type="submission" date="2020-07" db="EMBL/GenBank/DDBJ databases">
        <title>Sequencing the genomes of 1000 actinobacteria strains.</title>
        <authorList>
            <person name="Klenk H.-P."/>
        </authorList>
    </citation>
    <scope>NUCLEOTIDE SEQUENCE [LARGE SCALE GENOMIC DNA]</scope>
    <source>
        <strain evidence="1 2">DSM 103164</strain>
    </source>
</reference>
<keyword evidence="2" id="KW-1185">Reference proteome</keyword>
<evidence type="ECO:0000313" key="2">
    <source>
        <dbReference type="Proteomes" id="UP000527616"/>
    </source>
</evidence>
<organism evidence="1 2">
    <name type="scientific">Naumannella cuiyingiana</name>
    <dbReference type="NCBI Taxonomy" id="1347891"/>
    <lineage>
        <taxon>Bacteria</taxon>
        <taxon>Bacillati</taxon>
        <taxon>Actinomycetota</taxon>
        <taxon>Actinomycetes</taxon>
        <taxon>Propionibacteriales</taxon>
        <taxon>Propionibacteriaceae</taxon>
        <taxon>Naumannella</taxon>
    </lineage>
</organism>
<sequence>MGRKGAVPRPVRTTEYAIVFGTRQAERGWQALLANQRNRLAEAWDDLVRDPNAITPTMHPLRGALADIERDGRAHQRRQYELSGGARIWYFVTERTVVLENVHTRHPNQTK</sequence>
<dbReference type="EMBL" id="JACBZS010000001">
    <property type="protein sequence ID" value="NYI71472.1"/>
    <property type="molecule type" value="Genomic_DNA"/>
</dbReference>
<evidence type="ECO:0008006" key="3">
    <source>
        <dbReference type="Google" id="ProtNLM"/>
    </source>
</evidence>
<dbReference type="RefSeq" id="WP_179445291.1">
    <property type="nucleotide sequence ID" value="NZ_JACBZS010000001.1"/>
</dbReference>
<dbReference type="AlphaFoldDB" id="A0A7Z0D9W1"/>
<name>A0A7Z0D9W1_9ACTN</name>
<evidence type="ECO:0000313" key="1">
    <source>
        <dbReference type="EMBL" id="NYI71472.1"/>
    </source>
</evidence>
<accession>A0A7Z0D9W1</accession>
<dbReference type="Proteomes" id="UP000527616">
    <property type="component" value="Unassembled WGS sequence"/>
</dbReference>
<protein>
    <recommendedName>
        <fullName evidence="3">Type II toxin-antitoxin system RelE/ParE family toxin</fullName>
    </recommendedName>
</protein>
<gene>
    <name evidence="1" type="ORF">GGQ54_002032</name>
</gene>
<comment type="caution">
    <text evidence="1">The sequence shown here is derived from an EMBL/GenBank/DDBJ whole genome shotgun (WGS) entry which is preliminary data.</text>
</comment>